<accession>A0A9D4W5E6</accession>
<dbReference type="Proteomes" id="UP001058974">
    <property type="component" value="Chromosome 6"/>
</dbReference>
<dbReference type="GO" id="GO:0008270">
    <property type="term" value="F:zinc ion binding"/>
    <property type="evidence" value="ECO:0007669"/>
    <property type="project" value="TreeGrafter"/>
</dbReference>
<dbReference type="GO" id="GO:0046294">
    <property type="term" value="P:formaldehyde catabolic process"/>
    <property type="evidence" value="ECO:0007669"/>
    <property type="project" value="TreeGrafter"/>
</dbReference>
<dbReference type="AlphaFoldDB" id="A0A9D4W5E6"/>
<keyword evidence="4" id="KW-0479">Metal-binding</keyword>
<dbReference type="PANTHER" id="PTHR43880">
    <property type="entry name" value="ALCOHOL DEHYDROGENASE"/>
    <property type="match status" value="1"/>
</dbReference>
<comment type="caution">
    <text evidence="8">The sequence shown here is derived from an EMBL/GenBank/DDBJ whole genome shotgun (WGS) entry which is preliminary data.</text>
</comment>
<evidence type="ECO:0000256" key="6">
    <source>
        <dbReference type="ARBA" id="ARBA00031007"/>
    </source>
</evidence>
<comment type="subcellular location">
    <subcellularLocation>
        <location evidence="1">Cytoplasm</location>
    </subcellularLocation>
</comment>
<proteinExistence type="predicted"/>
<evidence type="ECO:0000256" key="2">
    <source>
        <dbReference type="ARBA" id="ARBA00011738"/>
    </source>
</evidence>
<evidence type="ECO:0000256" key="1">
    <source>
        <dbReference type="ARBA" id="ARBA00004496"/>
    </source>
</evidence>
<dbReference type="GO" id="GO:0005829">
    <property type="term" value="C:cytosol"/>
    <property type="evidence" value="ECO:0007669"/>
    <property type="project" value="TreeGrafter"/>
</dbReference>
<protein>
    <recommendedName>
        <fullName evidence="7">Alcohol dehydrogenase class-III</fullName>
    </recommendedName>
    <alternativeName>
        <fullName evidence="6">Glutathione-dependent formaldehyde dehydrogenase</fullName>
    </alternativeName>
</protein>
<sequence length="76" mass="7579">MMLLVAKIDPIAPLDKVCLVECGVPTGLGAVWNTAKVEARSIVAGFGLGTVGLAVAEGAKAAGASRIIGRDGATMQ</sequence>
<evidence type="ECO:0000313" key="8">
    <source>
        <dbReference type="EMBL" id="KAI5395283.1"/>
    </source>
</evidence>
<comment type="subunit">
    <text evidence="2">Homodimer.</text>
</comment>
<keyword evidence="5" id="KW-0862">Zinc</keyword>
<organism evidence="8 9">
    <name type="scientific">Pisum sativum</name>
    <name type="common">Garden pea</name>
    <name type="synonym">Lathyrus oleraceus</name>
    <dbReference type="NCBI Taxonomy" id="3888"/>
    <lineage>
        <taxon>Eukaryota</taxon>
        <taxon>Viridiplantae</taxon>
        <taxon>Streptophyta</taxon>
        <taxon>Embryophyta</taxon>
        <taxon>Tracheophyta</taxon>
        <taxon>Spermatophyta</taxon>
        <taxon>Magnoliopsida</taxon>
        <taxon>eudicotyledons</taxon>
        <taxon>Gunneridae</taxon>
        <taxon>Pentapetalae</taxon>
        <taxon>rosids</taxon>
        <taxon>fabids</taxon>
        <taxon>Fabales</taxon>
        <taxon>Fabaceae</taxon>
        <taxon>Papilionoideae</taxon>
        <taxon>50 kb inversion clade</taxon>
        <taxon>NPAAA clade</taxon>
        <taxon>Hologalegina</taxon>
        <taxon>IRL clade</taxon>
        <taxon>Fabeae</taxon>
        <taxon>Lathyrus</taxon>
    </lineage>
</organism>
<name>A0A9D4W5E6_PEA</name>
<reference evidence="8 9" key="1">
    <citation type="journal article" date="2022" name="Nat. Genet.">
        <title>Improved pea reference genome and pan-genome highlight genomic features and evolutionary characteristics.</title>
        <authorList>
            <person name="Yang T."/>
            <person name="Liu R."/>
            <person name="Luo Y."/>
            <person name="Hu S."/>
            <person name="Wang D."/>
            <person name="Wang C."/>
            <person name="Pandey M.K."/>
            <person name="Ge S."/>
            <person name="Xu Q."/>
            <person name="Li N."/>
            <person name="Li G."/>
            <person name="Huang Y."/>
            <person name="Saxena R.K."/>
            <person name="Ji Y."/>
            <person name="Li M."/>
            <person name="Yan X."/>
            <person name="He Y."/>
            <person name="Liu Y."/>
            <person name="Wang X."/>
            <person name="Xiang C."/>
            <person name="Varshney R.K."/>
            <person name="Ding H."/>
            <person name="Gao S."/>
            <person name="Zong X."/>
        </authorList>
    </citation>
    <scope>NUCLEOTIDE SEQUENCE [LARGE SCALE GENOMIC DNA]</scope>
    <source>
        <strain evidence="8 9">cv. Zhongwan 6</strain>
    </source>
</reference>
<dbReference type="PANTHER" id="PTHR43880:SF58">
    <property type="entry name" value="ALCOHOL DEHYDROGENASE CLASS-3"/>
    <property type="match status" value="1"/>
</dbReference>
<dbReference type="Gene3D" id="3.40.50.720">
    <property type="entry name" value="NAD(P)-binding Rossmann-like Domain"/>
    <property type="match status" value="1"/>
</dbReference>
<dbReference type="Gene3D" id="3.90.180.10">
    <property type="entry name" value="Medium-chain alcohol dehydrogenases, catalytic domain"/>
    <property type="match status" value="1"/>
</dbReference>
<gene>
    <name evidence="8" type="ORF">KIW84_061760</name>
</gene>
<evidence type="ECO:0000313" key="9">
    <source>
        <dbReference type="Proteomes" id="UP001058974"/>
    </source>
</evidence>
<evidence type="ECO:0000256" key="5">
    <source>
        <dbReference type="ARBA" id="ARBA00022833"/>
    </source>
</evidence>
<keyword evidence="9" id="KW-1185">Reference proteome</keyword>
<dbReference type="Gramene" id="Psat06G0176000-T1">
    <property type="protein sequence ID" value="KAI5395283.1"/>
    <property type="gene ID" value="KIW84_061760"/>
</dbReference>
<dbReference type="SUPFAM" id="SSF51735">
    <property type="entry name" value="NAD(P)-binding Rossmann-fold domains"/>
    <property type="match status" value="1"/>
</dbReference>
<evidence type="ECO:0000256" key="3">
    <source>
        <dbReference type="ARBA" id="ARBA00022490"/>
    </source>
</evidence>
<dbReference type="InterPro" id="IPR036291">
    <property type="entry name" value="NAD(P)-bd_dom_sf"/>
</dbReference>
<evidence type="ECO:0000256" key="4">
    <source>
        <dbReference type="ARBA" id="ARBA00022723"/>
    </source>
</evidence>
<dbReference type="EMBL" id="JAMSHJ010000006">
    <property type="protein sequence ID" value="KAI5395283.1"/>
    <property type="molecule type" value="Genomic_DNA"/>
</dbReference>
<evidence type="ECO:0000256" key="7">
    <source>
        <dbReference type="ARBA" id="ARBA00033399"/>
    </source>
</evidence>
<dbReference type="GO" id="GO:0051903">
    <property type="term" value="F:S-(hydroxymethyl)glutathione dehydrogenase [NAD(P)+] activity"/>
    <property type="evidence" value="ECO:0007669"/>
    <property type="project" value="TreeGrafter"/>
</dbReference>
<keyword evidence="3" id="KW-0963">Cytoplasm</keyword>